<dbReference type="EMBL" id="CP002568">
    <property type="protein sequence ID" value="ADZ68680.1"/>
    <property type="molecule type" value="Genomic_DNA"/>
</dbReference>
<dbReference type="HOGENOM" id="CLU_065010_2_0_5"/>
<protein>
    <recommendedName>
        <fullName evidence="3">Transmembrane protein</fullName>
    </recommendedName>
</protein>
<evidence type="ECO:0000313" key="1">
    <source>
        <dbReference type="EMBL" id="ADZ68680.1"/>
    </source>
</evidence>
<dbReference type="SUPFAM" id="SSF48452">
    <property type="entry name" value="TPR-like"/>
    <property type="match status" value="1"/>
</dbReference>
<dbReference type="STRING" id="991905.SL003B_0242"/>
<dbReference type="eggNOG" id="COG3803">
    <property type="taxonomic scope" value="Bacteria"/>
</dbReference>
<dbReference type="KEGG" id="pgv:SL003B_0242"/>
<dbReference type="Proteomes" id="UP000008130">
    <property type="component" value="Chromosome"/>
</dbReference>
<dbReference type="InterPro" id="IPR010323">
    <property type="entry name" value="DUF924"/>
</dbReference>
<dbReference type="OrthoDB" id="7593450at2"/>
<gene>
    <name evidence="1" type="ordered locus">SL003B_0242</name>
</gene>
<accession>F2J0E6</accession>
<dbReference type="RefSeq" id="WP_013651005.1">
    <property type="nucleotide sequence ID" value="NC_015259.1"/>
</dbReference>
<dbReference type="Pfam" id="PF06041">
    <property type="entry name" value="DUF924"/>
    <property type="match status" value="1"/>
</dbReference>
<dbReference type="PATRIC" id="fig|991905.3.peg.246"/>
<dbReference type="Gene3D" id="1.20.58.320">
    <property type="entry name" value="TPR-like"/>
    <property type="match status" value="1"/>
</dbReference>
<proteinExistence type="predicted"/>
<organism evidence="1 2">
    <name type="scientific">Polymorphum gilvum (strain LMG 25793 / CGMCC 1.9160 / SL003B-26A1)</name>
    <dbReference type="NCBI Taxonomy" id="991905"/>
    <lineage>
        <taxon>Bacteria</taxon>
        <taxon>Pseudomonadati</taxon>
        <taxon>Pseudomonadota</taxon>
        <taxon>Alphaproteobacteria</taxon>
        <taxon>Rhodobacterales</taxon>
        <taxon>Paracoccaceae</taxon>
        <taxon>Polymorphum</taxon>
    </lineage>
</organism>
<dbReference type="AlphaFoldDB" id="F2J0E6"/>
<reference evidence="1 2" key="1">
    <citation type="journal article" date="2011" name="J. Bacteriol.">
        <title>Complete genome sequence of Polymorphum gilvum SL003B-26A1T, a crude oil-degrading bacterium from oil-polluted saline soil.</title>
        <authorList>
            <person name="Li S.G."/>
            <person name="Tang Y.Q."/>
            <person name="Nie Y."/>
            <person name="Cai M."/>
            <person name="Wu X.L."/>
        </authorList>
    </citation>
    <scope>NUCLEOTIDE SEQUENCE [LARGE SCALE GENOMIC DNA]</scope>
    <source>
        <strain evidence="2">LMG 25793 / CGMCC 1.9160 / SL003B-26A1</strain>
    </source>
</reference>
<name>F2J0E6_POLGS</name>
<evidence type="ECO:0000313" key="2">
    <source>
        <dbReference type="Proteomes" id="UP000008130"/>
    </source>
</evidence>
<dbReference type="InterPro" id="IPR011990">
    <property type="entry name" value="TPR-like_helical_dom_sf"/>
</dbReference>
<keyword evidence="2" id="KW-1185">Reference proteome</keyword>
<sequence length="183" mass="20675">MPDTSCNPLDILDFWWTAGPQSWFKRDPHFDAIIRDRFSGCMEAALSGRLDAWADTPHGALALLLLLDQFPRNVFRDDARAFAGDARAQAIAAKAVDAGFDRAFPKDGRTFFYLPFEHAEDMAQQERAVDLFRRLGDQTYYHYALVHMDVIRRFGRFPHRNAVLGRASTAAEKAYLDDGGFGA</sequence>
<evidence type="ECO:0008006" key="3">
    <source>
        <dbReference type="Google" id="ProtNLM"/>
    </source>
</evidence>
<dbReference type="Gene3D" id="1.25.40.10">
    <property type="entry name" value="Tetratricopeptide repeat domain"/>
    <property type="match status" value="1"/>
</dbReference>